<evidence type="ECO:0000313" key="3">
    <source>
        <dbReference type="Proteomes" id="UP000699975"/>
    </source>
</evidence>
<proteinExistence type="predicted"/>
<feature type="chain" id="PRO_5045757692" evidence="1">
    <location>
        <begin position="29"/>
        <end position="323"/>
    </location>
</feature>
<accession>A0ABS6SNE9</accession>
<reference evidence="2 3" key="1">
    <citation type="submission" date="2021-04" db="EMBL/GenBank/DDBJ databases">
        <authorList>
            <person name="Pira H."/>
            <person name="Risdian C."/>
            <person name="Wink J."/>
        </authorList>
    </citation>
    <scope>NUCLEOTIDE SEQUENCE [LARGE SCALE GENOMIC DNA]</scope>
    <source>
        <strain evidence="2 3">WH131</strain>
    </source>
</reference>
<dbReference type="InterPro" id="IPR010319">
    <property type="entry name" value="Transglutaminase-like_Cys_pept"/>
</dbReference>
<keyword evidence="3" id="KW-1185">Reference proteome</keyword>
<keyword evidence="1" id="KW-0732">Signal</keyword>
<feature type="signal peptide" evidence="1">
    <location>
        <begin position="1"/>
        <end position="28"/>
    </location>
</feature>
<dbReference type="Proteomes" id="UP000699975">
    <property type="component" value="Unassembled WGS sequence"/>
</dbReference>
<sequence length="323" mass="34295">MPKSHISKGALSVGLAGLAAIASAPANAAPTLAANVMANPMAFALDMPMPAANYGCFGVAGQSLASTAPQTAAAPYNKSAAILGGEMSALERIKAQQAGPSVAGTLSVKALAQAAPVKRMTPSASGIRIAASNCTTFGNAAPPSISGASRWSENPNEFLASKRVRIGKTNFDREWQRVGAQSMSGTFRRAFGGDVDQSRSTIEQVNRWVNDEISYVEDRDLFGRADYWAGARLTMTLRKGDCEDIALTKMQLLAAAGFRREDMYLTIARDTVRNADHALLIVKLGERFVVLDNATDTVLDGAYSHDYSPVLSFNAKSAWVHGY</sequence>
<gene>
    <name evidence="2" type="ORF">KCG45_09975</name>
</gene>
<evidence type="ECO:0000313" key="2">
    <source>
        <dbReference type="EMBL" id="MBV7266505.1"/>
    </source>
</evidence>
<dbReference type="EMBL" id="JAGSPB010000002">
    <property type="protein sequence ID" value="MBV7266505.1"/>
    <property type="molecule type" value="Genomic_DNA"/>
</dbReference>
<dbReference type="RefSeq" id="WP_218317095.1">
    <property type="nucleotide sequence ID" value="NZ_JAGSPB010000002.1"/>
</dbReference>
<protein>
    <submittedName>
        <fullName evidence="2">Transglutaminase-like cysteine peptidase</fullName>
    </submittedName>
</protein>
<name>A0ABS6SNE9_9SPHN</name>
<dbReference type="PANTHER" id="PTHR39327:SF1">
    <property type="entry name" value="BLR5470 PROTEIN"/>
    <property type="match status" value="1"/>
</dbReference>
<dbReference type="PANTHER" id="PTHR39327">
    <property type="match status" value="1"/>
</dbReference>
<comment type="caution">
    <text evidence="2">The sequence shown here is derived from an EMBL/GenBank/DDBJ whole genome shotgun (WGS) entry which is preliminary data.</text>
</comment>
<dbReference type="Pfam" id="PF06035">
    <property type="entry name" value="Peptidase_C93"/>
    <property type="match status" value="1"/>
</dbReference>
<evidence type="ECO:0000256" key="1">
    <source>
        <dbReference type="SAM" id="SignalP"/>
    </source>
</evidence>
<organism evidence="2 3">
    <name type="scientific">Erythrobacter ani</name>
    <dbReference type="NCBI Taxonomy" id="2827235"/>
    <lineage>
        <taxon>Bacteria</taxon>
        <taxon>Pseudomonadati</taxon>
        <taxon>Pseudomonadota</taxon>
        <taxon>Alphaproteobacteria</taxon>
        <taxon>Sphingomonadales</taxon>
        <taxon>Erythrobacteraceae</taxon>
        <taxon>Erythrobacter/Porphyrobacter group</taxon>
        <taxon>Erythrobacter</taxon>
    </lineage>
</organism>